<proteinExistence type="predicted"/>
<keyword evidence="2" id="KW-1185">Reference proteome</keyword>
<organism evidence="1 2">
    <name type="scientific">Araneus ventricosus</name>
    <name type="common">Orbweaver spider</name>
    <name type="synonym">Epeira ventricosa</name>
    <dbReference type="NCBI Taxonomy" id="182803"/>
    <lineage>
        <taxon>Eukaryota</taxon>
        <taxon>Metazoa</taxon>
        <taxon>Ecdysozoa</taxon>
        <taxon>Arthropoda</taxon>
        <taxon>Chelicerata</taxon>
        <taxon>Arachnida</taxon>
        <taxon>Araneae</taxon>
        <taxon>Araneomorphae</taxon>
        <taxon>Entelegynae</taxon>
        <taxon>Araneoidea</taxon>
        <taxon>Araneidae</taxon>
        <taxon>Araneus</taxon>
    </lineage>
</organism>
<dbReference type="AlphaFoldDB" id="A0A4Y2RLG8"/>
<name>A0A4Y2RLG8_ARAVE</name>
<gene>
    <name evidence="1" type="ORF">AVEN_256199_1</name>
</gene>
<accession>A0A4Y2RLG8</accession>
<dbReference type="EMBL" id="BGPR01017557">
    <property type="protein sequence ID" value="GBN76511.1"/>
    <property type="molecule type" value="Genomic_DNA"/>
</dbReference>
<reference evidence="1 2" key="1">
    <citation type="journal article" date="2019" name="Sci. Rep.">
        <title>Orb-weaving spider Araneus ventricosus genome elucidates the spidroin gene catalogue.</title>
        <authorList>
            <person name="Kono N."/>
            <person name="Nakamura H."/>
            <person name="Ohtoshi R."/>
            <person name="Moran D.A.P."/>
            <person name="Shinohara A."/>
            <person name="Yoshida Y."/>
            <person name="Fujiwara M."/>
            <person name="Mori M."/>
            <person name="Tomita M."/>
            <person name="Arakawa K."/>
        </authorList>
    </citation>
    <scope>NUCLEOTIDE SEQUENCE [LARGE SCALE GENOMIC DNA]</scope>
</reference>
<sequence length="99" mass="10786">MAAKGIGTRVATGDADAYIVRYGLAKATSHNIDAIIGQKIDLVVLLIALASPESIIYFIKPGKRKVEVKLFSNGNCTNSTPIEEEKFEFDQVVEESDEI</sequence>
<evidence type="ECO:0000313" key="1">
    <source>
        <dbReference type="EMBL" id="GBN76511.1"/>
    </source>
</evidence>
<dbReference type="Proteomes" id="UP000499080">
    <property type="component" value="Unassembled WGS sequence"/>
</dbReference>
<evidence type="ECO:0000313" key="2">
    <source>
        <dbReference type="Proteomes" id="UP000499080"/>
    </source>
</evidence>
<comment type="caution">
    <text evidence="1">The sequence shown here is derived from an EMBL/GenBank/DDBJ whole genome shotgun (WGS) entry which is preliminary data.</text>
</comment>
<protein>
    <submittedName>
        <fullName evidence="1">Uncharacterized protein</fullName>
    </submittedName>
</protein>